<comment type="subcellular location">
    <subcellularLocation>
        <location evidence="1">Cell membrane</location>
        <topology evidence="1">Multi-pass membrane protein</topology>
    </subcellularLocation>
</comment>
<reference evidence="8 9" key="1">
    <citation type="submission" date="2023-06" db="EMBL/GenBank/DDBJ databases">
        <title>Cellulomonas sp. MW4 Whole genome sequence.</title>
        <authorList>
            <person name="Park S."/>
        </authorList>
    </citation>
    <scope>NUCLEOTIDE SEQUENCE [LARGE SCALE GENOMIC DNA]</scope>
    <source>
        <strain evidence="8 9">MW4</strain>
    </source>
</reference>
<keyword evidence="4 6" id="KW-1133">Transmembrane helix</keyword>
<feature type="transmembrane region" description="Helical" evidence="6">
    <location>
        <begin position="280"/>
        <end position="299"/>
    </location>
</feature>
<name>A0ABT7SJF7_9CELL</name>
<dbReference type="SUPFAM" id="SSF103473">
    <property type="entry name" value="MFS general substrate transporter"/>
    <property type="match status" value="1"/>
</dbReference>
<evidence type="ECO:0000256" key="4">
    <source>
        <dbReference type="ARBA" id="ARBA00022989"/>
    </source>
</evidence>
<feature type="transmembrane region" description="Helical" evidence="6">
    <location>
        <begin position="439"/>
        <end position="456"/>
    </location>
</feature>
<feature type="transmembrane region" description="Helical" evidence="6">
    <location>
        <begin position="88"/>
        <end position="111"/>
    </location>
</feature>
<dbReference type="InterPro" id="IPR020846">
    <property type="entry name" value="MFS_dom"/>
</dbReference>
<dbReference type="PANTHER" id="PTHR42718:SF9">
    <property type="entry name" value="MAJOR FACILITATOR SUPERFAMILY MULTIDRUG TRANSPORTER MFSC"/>
    <property type="match status" value="1"/>
</dbReference>
<protein>
    <submittedName>
        <fullName evidence="8">MFS transporter</fullName>
    </submittedName>
</protein>
<dbReference type="RefSeq" id="WP_289456471.1">
    <property type="nucleotide sequence ID" value="NZ_JAUCGQ010000003.1"/>
</dbReference>
<evidence type="ECO:0000259" key="7">
    <source>
        <dbReference type="PROSITE" id="PS50850"/>
    </source>
</evidence>
<feature type="transmembrane region" description="Helical" evidence="6">
    <location>
        <begin position="407"/>
        <end position="427"/>
    </location>
</feature>
<feature type="transmembrane region" description="Helical" evidence="6">
    <location>
        <begin position="344"/>
        <end position="361"/>
    </location>
</feature>
<accession>A0ABT7SJF7</accession>
<dbReference type="EMBL" id="JAUCGQ010000003">
    <property type="protein sequence ID" value="MDM7856317.1"/>
    <property type="molecule type" value="Genomic_DNA"/>
</dbReference>
<dbReference type="Proteomes" id="UP001529338">
    <property type="component" value="Unassembled WGS sequence"/>
</dbReference>
<keyword evidence="5 6" id="KW-0472">Membrane</keyword>
<feature type="transmembrane region" description="Helical" evidence="6">
    <location>
        <begin position="147"/>
        <end position="174"/>
    </location>
</feature>
<dbReference type="Gene3D" id="1.20.1250.20">
    <property type="entry name" value="MFS general substrate transporter like domains"/>
    <property type="match status" value="1"/>
</dbReference>
<comment type="caution">
    <text evidence="8">The sequence shown here is derived from an EMBL/GenBank/DDBJ whole genome shotgun (WGS) entry which is preliminary data.</text>
</comment>
<evidence type="ECO:0000256" key="3">
    <source>
        <dbReference type="ARBA" id="ARBA00022692"/>
    </source>
</evidence>
<dbReference type="Pfam" id="PF07690">
    <property type="entry name" value="MFS_1"/>
    <property type="match status" value="1"/>
</dbReference>
<evidence type="ECO:0000313" key="8">
    <source>
        <dbReference type="EMBL" id="MDM7856317.1"/>
    </source>
</evidence>
<keyword evidence="3 6" id="KW-0812">Transmembrane</keyword>
<dbReference type="InterPro" id="IPR036259">
    <property type="entry name" value="MFS_trans_sf"/>
</dbReference>
<feature type="transmembrane region" description="Helical" evidence="6">
    <location>
        <begin position="180"/>
        <end position="199"/>
    </location>
</feature>
<feature type="transmembrane region" description="Helical" evidence="6">
    <location>
        <begin position="219"/>
        <end position="237"/>
    </location>
</feature>
<dbReference type="PANTHER" id="PTHR42718">
    <property type="entry name" value="MAJOR FACILITATOR SUPERFAMILY MULTIDRUG TRANSPORTER MFSC"/>
    <property type="match status" value="1"/>
</dbReference>
<feature type="transmembrane region" description="Helical" evidence="6">
    <location>
        <begin position="367"/>
        <end position="386"/>
    </location>
</feature>
<proteinExistence type="predicted"/>
<evidence type="ECO:0000256" key="1">
    <source>
        <dbReference type="ARBA" id="ARBA00004651"/>
    </source>
</evidence>
<keyword evidence="2" id="KW-0813">Transport</keyword>
<evidence type="ECO:0000256" key="6">
    <source>
        <dbReference type="SAM" id="Phobius"/>
    </source>
</evidence>
<feature type="transmembrane region" description="Helical" evidence="6">
    <location>
        <begin position="59"/>
        <end position="76"/>
    </location>
</feature>
<dbReference type="InterPro" id="IPR011701">
    <property type="entry name" value="MFS"/>
</dbReference>
<feature type="transmembrane region" description="Helical" evidence="6">
    <location>
        <begin position="31"/>
        <end position="53"/>
    </location>
</feature>
<evidence type="ECO:0000256" key="5">
    <source>
        <dbReference type="ARBA" id="ARBA00023136"/>
    </source>
</evidence>
<evidence type="ECO:0000313" key="9">
    <source>
        <dbReference type="Proteomes" id="UP001529338"/>
    </source>
</evidence>
<feature type="transmembrane region" description="Helical" evidence="6">
    <location>
        <begin position="117"/>
        <end position="135"/>
    </location>
</feature>
<sequence>MTSLLHRTPPPGAAAAGFDRRLVLPLMLGSILNPINSSMIAVTLVPIGIAFGAPPAQTVWLVSALYLATAVGQPVVGRLVDLYGPRRLYLAGTALVGLAGVLGALAPSLAVLVASRVLLGLGTCAAFPAAMYLIRSEARRTGKDSPAGVLTALSVTNQTIAIVGPTLGGLLVGLGGWRTIFTVNIPLSIACLVLGSLRLPRSTPLEAPGRSARGVLSDIDAVGMVLFAATLGAFMTTLMTPRWWWLAIVTVLVGAAFARHELRATTPFLDLRVLATSRPLLATYARQWLGSIVAYAFLYGYTQWLEGTRGFAASGAGLLLLPMSVTSVVVATVSGRRPQIRRKLVVGAVGLVAACTLVLTLGDSSAVWLLVGVAVLAGVPQGLLSLANQNATYHQADPGRMGSAAGLLRTFLYLGAIVASAAVAAAFPRGTTSAGLHGLAWFLVACAVGLLVLVLADRSLSRVGARSAAP</sequence>
<evidence type="ECO:0000256" key="2">
    <source>
        <dbReference type="ARBA" id="ARBA00022448"/>
    </source>
</evidence>
<dbReference type="PROSITE" id="PS50850">
    <property type="entry name" value="MFS"/>
    <property type="match status" value="1"/>
</dbReference>
<gene>
    <name evidence="8" type="ORF">QRT04_15370</name>
</gene>
<feature type="transmembrane region" description="Helical" evidence="6">
    <location>
        <begin position="243"/>
        <end position="259"/>
    </location>
</feature>
<feature type="domain" description="Major facilitator superfamily (MFS) profile" evidence="7">
    <location>
        <begin position="22"/>
        <end position="464"/>
    </location>
</feature>
<keyword evidence="9" id="KW-1185">Reference proteome</keyword>
<dbReference type="Gene3D" id="1.20.1720.10">
    <property type="entry name" value="Multidrug resistance protein D"/>
    <property type="match status" value="1"/>
</dbReference>
<feature type="transmembrane region" description="Helical" evidence="6">
    <location>
        <begin position="311"/>
        <end position="332"/>
    </location>
</feature>
<organism evidence="8 9">
    <name type="scientific">Cellulomonas alba</name>
    <dbReference type="NCBI Taxonomy" id="3053467"/>
    <lineage>
        <taxon>Bacteria</taxon>
        <taxon>Bacillati</taxon>
        <taxon>Actinomycetota</taxon>
        <taxon>Actinomycetes</taxon>
        <taxon>Micrococcales</taxon>
        <taxon>Cellulomonadaceae</taxon>
        <taxon>Cellulomonas</taxon>
    </lineage>
</organism>